<dbReference type="AlphaFoldDB" id="A0A0X3AS34"/>
<feature type="transmembrane region" description="Helical" evidence="1">
    <location>
        <begin position="189"/>
        <end position="208"/>
    </location>
</feature>
<evidence type="ECO:0008006" key="4">
    <source>
        <dbReference type="Google" id="ProtNLM"/>
    </source>
</evidence>
<feature type="transmembrane region" description="Helical" evidence="1">
    <location>
        <begin position="85"/>
        <end position="106"/>
    </location>
</feature>
<reference evidence="2 3" key="1">
    <citation type="submission" date="2016-01" db="EMBL/GenBank/DDBJ databases">
        <authorList>
            <person name="McClelland M."/>
            <person name="Jain A."/>
            <person name="Saraogi P."/>
            <person name="Mendelson R."/>
            <person name="Westerman R."/>
            <person name="SanMiguel P."/>
            <person name="Csonka L."/>
        </authorList>
    </citation>
    <scope>NUCLEOTIDE SEQUENCE [LARGE SCALE GENOMIC DNA]</scope>
    <source>
        <strain evidence="2 3">R-53146</strain>
    </source>
</reference>
<evidence type="ECO:0000313" key="3">
    <source>
        <dbReference type="Proteomes" id="UP000182761"/>
    </source>
</evidence>
<feature type="transmembrane region" description="Helical" evidence="1">
    <location>
        <begin position="127"/>
        <end position="147"/>
    </location>
</feature>
<feature type="transmembrane region" description="Helical" evidence="1">
    <location>
        <begin position="12"/>
        <end position="31"/>
    </location>
</feature>
<dbReference type="STRING" id="1586267.GCA_001418685_01912"/>
<dbReference type="EMBL" id="FCOR01000015">
    <property type="protein sequence ID" value="CVK17043.1"/>
    <property type="molecule type" value="Genomic_DNA"/>
</dbReference>
<keyword evidence="1" id="KW-0472">Membrane</keyword>
<keyword evidence="3" id="KW-1185">Reference proteome</keyword>
<keyword evidence="1" id="KW-1133">Transmembrane helix</keyword>
<keyword evidence="1" id="KW-0812">Transmembrane</keyword>
<protein>
    <recommendedName>
        <fullName evidence="4">DUF4271 domain-containing protein</fullName>
    </recommendedName>
</protein>
<dbReference type="Pfam" id="PF14093">
    <property type="entry name" value="DUF4271"/>
    <property type="match status" value="1"/>
</dbReference>
<proteinExistence type="predicted"/>
<feature type="transmembrane region" description="Helical" evidence="1">
    <location>
        <begin position="51"/>
        <end position="79"/>
    </location>
</feature>
<sequence>MEITKIPLGDDLVNFILLGALLLLIISRFLLIPKDEPIFRFNSVPTENENFTLYVAICSFVYTIILSLTLLPFFTVIIPFYNTEIFKLISLFIILTIYQVSSYTLGNGFLLILGKNKEYQINYNNRFIFLFIKLFTTIALCFTIYYTNISTQYAPYIVVGTLSLLLIAEWIWLMFFIKNQIKLPGYYEFLYLCAFEILPALYVLKLVFLGDKF</sequence>
<gene>
    <name evidence="2" type="ORF">Ga0061079_1159</name>
</gene>
<evidence type="ECO:0000256" key="1">
    <source>
        <dbReference type="SAM" id="Phobius"/>
    </source>
</evidence>
<name>A0A0X3AS34_9FLAO</name>
<organism evidence="2 3">
    <name type="scientific">Apibacter mensalis</name>
    <dbReference type="NCBI Taxonomy" id="1586267"/>
    <lineage>
        <taxon>Bacteria</taxon>
        <taxon>Pseudomonadati</taxon>
        <taxon>Bacteroidota</taxon>
        <taxon>Flavobacteriia</taxon>
        <taxon>Flavobacteriales</taxon>
        <taxon>Weeksellaceae</taxon>
        <taxon>Apibacter</taxon>
    </lineage>
</organism>
<dbReference type="RefSeq" id="WP_055426216.1">
    <property type="nucleotide sequence ID" value="NZ_FCOR01000015.1"/>
</dbReference>
<dbReference type="InterPro" id="IPR025367">
    <property type="entry name" value="DUF4271"/>
</dbReference>
<feature type="transmembrane region" description="Helical" evidence="1">
    <location>
        <begin position="153"/>
        <end position="177"/>
    </location>
</feature>
<accession>A0A0X3AS34</accession>
<evidence type="ECO:0000313" key="2">
    <source>
        <dbReference type="EMBL" id="CVK17043.1"/>
    </source>
</evidence>
<dbReference type="Proteomes" id="UP000182761">
    <property type="component" value="Unassembled WGS sequence"/>
</dbReference>